<dbReference type="Gene3D" id="1.20.120.530">
    <property type="entry name" value="GntR ligand-binding domain-like"/>
    <property type="match status" value="1"/>
</dbReference>
<evidence type="ECO:0000313" key="6">
    <source>
        <dbReference type="Proteomes" id="UP001138997"/>
    </source>
</evidence>
<dbReference type="InterPro" id="IPR036390">
    <property type="entry name" value="WH_DNA-bd_sf"/>
</dbReference>
<evidence type="ECO:0000259" key="4">
    <source>
        <dbReference type="PROSITE" id="PS50949"/>
    </source>
</evidence>
<sequence>MPSPVPAAQRVYTTVRQEILEGELRGGSLLSEVEVAARLGVSRTPVHEAFLKLETEDFLQLLPRRGALVVLVHPDEAGEILEVRHALEVAAARRLSKAAAARDRFAEESAAHLHAQQDAVDREDLQAFAAGDELFHRSIVTTSGNRIATKMYGTLTDRQRRMTVGALGGRLDRLPVLVEEHTHLRDLVLAGDVDAFATSLLEHLSQTHTVTFGS</sequence>
<dbReference type="Proteomes" id="UP001138997">
    <property type="component" value="Unassembled WGS sequence"/>
</dbReference>
<dbReference type="EMBL" id="JAJOMB010000006">
    <property type="protein sequence ID" value="MCD5312097.1"/>
    <property type="molecule type" value="Genomic_DNA"/>
</dbReference>
<evidence type="ECO:0000313" key="5">
    <source>
        <dbReference type="EMBL" id="MCD5312097.1"/>
    </source>
</evidence>
<dbReference type="GO" id="GO:0003677">
    <property type="term" value="F:DNA binding"/>
    <property type="evidence" value="ECO:0007669"/>
    <property type="project" value="UniProtKB-KW"/>
</dbReference>
<dbReference type="GO" id="GO:0003700">
    <property type="term" value="F:DNA-binding transcription factor activity"/>
    <property type="evidence" value="ECO:0007669"/>
    <property type="project" value="InterPro"/>
</dbReference>
<keyword evidence="6" id="KW-1185">Reference proteome</keyword>
<keyword evidence="1" id="KW-0805">Transcription regulation</keyword>
<accession>A0A9X1NBU8</accession>
<dbReference type="SMART" id="SM00345">
    <property type="entry name" value="HTH_GNTR"/>
    <property type="match status" value="1"/>
</dbReference>
<dbReference type="InterPro" id="IPR036388">
    <property type="entry name" value="WH-like_DNA-bd_sf"/>
</dbReference>
<evidence type="ECO:0000256" key="2">
    <source>
        <dbReference type="ARBA" id="ARBA00023125"/>
    </source>
</evidence>
<dbReference type="InterPro" id="IPR011711">
    <property type="entry name" value="GntR_C"/>
</dbReference>
<dbReference type="CDD" id="cd07377">
    <property type="entry name" value="WHTH_GntR"/>
    <property type="match status" value="1"/>
</dbReference>
<feature type="domain" description="HTH gntR-type" evidence="4">
    <location>
        <begin position="5"/>
        <end position="72"/>
    </location>
</feature>
<name>A0A9X1NBU8_9ACTN</name>
<protein>
    <submittedName>
        <fullName evidence="5">GntR family transcriptional regulator</fullName>
    </submittedName>
</protein>
<reference evidence="5" key="1">
    <citation type="submission" date="2021-11" db="EMBL/GenBank/DDBJ databases">
        <title>Streptomyces corallinus and Kineosporia corallina sp. nov., two new coral-derived marine actinobacteria.</title>
        <authorList>
            <person name="Buangrab K."/>
            <person name="Sutthacheep M."/>
            <person name="Yeemin T."/>
            <person name="Harunari E."/>
            <person name="Igarashi Y."/>
            <person name="Sripreechasak P."/>
            <person name="Kanchanasin P."/>
            <person name="Tanasupawat S."/>
            <person name="Phongsopitanun W."/>
        </authorList>
    </citation>
    <scope>NUCLEOTIDE SEQUENCE</scope>
    <source>
        <strain evidence="5">JCM 31032</strain>
    </source>
</reference>
<keyword evidence="3" id="KW-0804">Transcription</keyword>
<dbReference type="PANTHER" id="PTHR43537">
    <property type="entry name" value="TRANSCRIPTIONAL REGULATOR, GNTR FAMILY"/>
    <property type="match status" value="1"/>
</dbReference>
<dbReference type="Pfam" id="PF00392">
    <property type="entry name" value="GntR"/>
    <property type="match status" value="1"/>
</dbReference>
<dbReference type="SUPFAM" id="SSF46785">
    <property type="entry name" value="Winged helix' DNA-binding domain"/>
    <property type="match status" value="1"/>
</dbReference>
<dbReference type="SUPFAM" id="SSF48008">
    <property type="entry name" value="GntR ligand-binding domain-like"/>
    <property type="match status" value="1"/>
</dbReference>
<proteinExistence type="predicted"/>
<dbReference type="InterPro" id="IPR008920">
    <property type="entry name" value="TF_FadR/GntR_C"/>
</dbReference>
<evidence type="ECO:0000256" key="1">
    <source>
        <dbReference type="ARBA" id="ARBA00023015"/>
    </source>
</evidence>
<dbReference type="SMART" id="SM00895">
    <property type="entry name" value="FCD"/>
    <property type="match status" value="1"/>
</dbReference>
<keyword evidence="2" id="KW-0238">DNA-binding</keyword>
<dbReference type="PROSITE" id="PS50949">
    <property type="entry name" value="HTH_GNTR"/>
    <property type="match status" value="1"/>
</dbReference>
<dbReference type="RefSeq" id="WP_231441969.1">
    <property type="nucleotide sequence ID" value="NZ_JAJOMB010000006.1"/>
</dbReference>
<gene>
    <name evidence="5" type="ORF">LR394_14395</name>
</gene>
<dbReference type="PANTHER" id="PTHR43537:SF24">
    <property type="entry name" value="GLUCONATE OPERON TRANSCRIPTIONAL REPRESSOR"/>
    <property type="match status" value="1"/>
</dbReference>
<dbReference type="AlphaFoldDB" id="A0A9X1NBU8"/>
<dbReference type="Pfam" id="PF07729">
    <property type="entry name" value="FCD"/>
    <property type="match status" value="1"/>
</dbReference>
<dbReference type="Gene3D" id="1.10.10.10">
    <property type="entry name" value="Winged helix-like DNA-binding domain superfamily/Winged helix DNA-binding domain"/>
    <property type="match status" value="1"/>
</dbReference>
<evidence type="ECO:0000256" key="3">
    <source>
        <dbReference type="ARBA" id="ARBA00023163"/>
    </source>
</evidence>
<comment type="caution">
    <text evidence="5">The sequence shown here is derived from an EMBL/GenBank/DDBJ whole genome shotgun (WGS) entry which is preliminary data.</text>
</comment>
<dbReference type="InterPro" id="IPR000524">
    <property type="entry name" value="Tscrpt_reg_HTH_GntR"/>
</dbReference>
<organism evidence="5 6">
    <name type="scientific">Kineosporia babensis</name>
    <dbReference type="NCBI Taxonomy" id="499548"/>
    <lineage>
        <taxon>Bacteria</taxon>
        <taxon>Bacillati</taxon>
        <taxon>Actinomycetota</taxon>
        <taxon>Actinomycetes</taxon>
        <taxon>Kineosporiales</taxon>
        <taxon>Kineosporiaceae</taxon>
        <taxon>Kineosporia</taxon>
    </lineage>
</organism>